<dbReference type="STRING" id="889453.SAMN03080601_02487"/>
<organism evidence="1 2">
    <name type="scientific">Alkalitalea saponilacus</name>
    <dbReference type="NCBI Taxonomy" id="889453"/>
    <lineage>
        <taxon>Bacteria</taxon>
        <taxon>Pseudomonadati</taxon>
        <taxon>Bacteroidota</taxon>
        <taxon>Bacteroidia</taxon>
        <taxon>Marinilabiliales</taxon>
        <taxon>Marinilabiliaceae</taxon>
        <taxon>Alkalitalea</taxon>
    </lineage>
</organism>
<proteinExistence type="predicted"/>
<gene>
    <name evidence="1" type="ORF">SAMN03080601_02487</name>
</gene>
<sequence>MLALAHKMPLRRTPIPMNPFSDAFLLSIPAYTSYRLLVSKLQNIQPDKSSGISLSGLRRCGYFYGTEIRFFRKTTSVCNREGGRCFVIEQILCQTGYDG</sequence>
<protein>
    <submittedName>
        <fullName evidence="1">Uncharacterized protein</fullName>
    </submittedName>
</protein>
<evidence type="ECO:0000313" key="2">
    <source>
        <dbReference type="Proteomes" id="UP000191055"/>
    </source>
</evidence>
<dbReference type="AlphaFoldDB" id="A0A1T5HMT3"/>
<reference evidence="1 2" key="1">
    <citation type="submission" date="2017-02" db="EMBL/GenBank/DDBJ databases">
        <authorList>
            <person name="Peterson S.W."/>
        </authorList>
    </citation>
    <scope>NUCLEOTIDE SEQUENCE [LARGE SCALE GENOMIC DNA]</scope>
    <source>
        <strain evidence="1 2">DSM 24412</strain>
    </source>
</reference>
<dbReference type="Proteomes" id="UP000191055">
    <property type="component" value="Unassembled WGS sequence"/>
</dbReference>
<accession>A0A1T5HMT3</accession>
<dbReference type="RefSeq" id="WP_143255077.1">
    <property type="nucleotide sequence ID" value="NZ_CP021904.1"/>
</dbReference>
<dbReference type="EMBL" id="FUYV01000015">
    <property type="protein sequence ID" value="SKC21994.1"/>
    <property type="molecule type" value="Genomic_DNA"/>
</dbReference>
<evidence type="ECO:0000313" key="1">
    <source>
        <dbReference type="EMBL" id="SKC21994.1"/>
    </source>
</evidence>
<keyword evidence="2" id="KW-1185">Reference proteome</keyword>
<name>A0A1T5HMT3_9BACT</name>